<organism evidence="4 5">
    <name type="scientific">Ceriporiopsis subvermispora (strain B)</name>
    <name type="common">White-rot fungus</name>
    <name type="synonym">Gelatoporia subvermispora</name>
    <dbReference type="NCBI Taxonomy" id="914234"/>
    <lineage>
        <taxon>Eukaryota</taxon>
        <taxon>Fungi</taxon>
        <taxon>Dikarya</taxon>
        <taxon>Basidiomycota</taxon>
        <taxon>Agaricomycotina</taxon>
        <taxon>Agaricomycetes</taxon>
        <taxon>Polyporales</taxon>
        <taxon>Gelatoporiaceae</taxon>
        <taxon>Gelatoporia</taxon>
    </lineage>
</organism>
<dbReference type="Gene3D" id="3.60.10.10">
    <property type="entry name" value="Endonuclease/exonuclease/phosphatase"/>
    <property type="match status" value="1"/>
</dbReference>
<protein>
    <recommendedName>
        <fullName evidence="3">Endonuclease/exonuclease/phosphatase domain-containing protein</fullName>
    </recommendedName>
</protein>
<dbReference type="STRING" id="914234.M2R6W6"/>
<dbReference type="PANTHER" id="PTHR42834:SF1">
    <property type="entry name" value="ENDONUCLEASE_EXONUCLEASE_PHOSPHATASE FAMILY PROTEIN (AFU_ORTHOLOGUE AFUA_3G09210)"/>
    <property type="match status" value="1"/>
</dbReference>
<dbReference type="AlphaFoldDB" id="M2R6W6"/>
<feature type="region of interest" description="Disordered" evidence="1">
    <location>
        <begin position="476"/>
        <end position="498"/>
    </location>
</feature>
<evidence type="ECO:0000259" key="3">
    <source>
        <dbReference type="Pfam" id="PF03372"/>
    </source>
</evidence>
<evidence type="ECO:0000256" key="1">
    <source>
        <dbReference type="SAM" id="MobiDB-lite"/>
    </source>
</evidence>
<keyword evidence="5" id="KW-1185">Reference proteome</keyword>
<dbReference type="InterPro" id="IPR005135">
    <property type="entry name" value="Endo/exonuclease/phosphatase"/>
</dbReference>
<dbReference type="OrthoDB" id="47488at2759"/>
<sequence>MIPPHLFLLTLCFVQYIGKAPAVSVTDIQGTRFQSPLAGQNVQDVTGVVTAKDKYGFWIAGVPSEDIRESSGLRVYSPSAARKVAVGDLVSLAGRVAEYRAKNSPNDLTLTEIDLVHTMNHLSQGNDFFPIVLGVDRTPPIGKLSSADAGLDGWLSLPNNLTLLQEADTPLQPDQYGLDFWESLEGQLVTIPNPVSLNFPDRFGSFWVHGDWAVTGKNERGGLTLTFDENDVPNAHPEAIFIGRALDGSRNPKPFMGAILSNITGVVTYQYGYYYVLPLTAPSIVSSPEASPLPASFPTSTDACLITIGDYNVENMSPRSHHIPTIAKHITDFLHTPDILFVQEIQDDSGIRNDGVVSANRTLAALANAVQRASGVKYEFVSVDPEDNMDGGQPGGNIRVAYLWRPEKVFLATGYGRGNATQAAEITHDKGGLNLSPNPGRVNPTNLAWDETRKPLAAAWQTTSGERFFTVNVHFRSKRDSSSPQGNARPPVNGHGEERRLQANVVADFVESILAQDVNASVVAAGDFNEFVQTRSVFASLQELLFEPDVNVIPPEERYTYVYDQNAQAIDHMFVSSAVLARGATIEHVHVNTWASTAGSRASDHDPTIAQLWVCDSREADDDARALSMDVASQIVL</sequence>
<proteinExistence type="predicted"/>
<dbReference type="CDD" id="cd04486">
    <property type="entry name" value="YhcR_OBF_like"/>
    <property type="match status" value="1"/>
</dbReference>
<dbReference type="PANTHER" id="PTHR42834">
    <property type="entry name" value="ENDONUCLEASE/EXONUCLEASE/PHOSPHATASE FAMILY PROTEIN (AFU_ORTHOLOGUE AFUA_3G09210)"/>
    <property type="match status" value="1"/>
</dbReference>
<reference evidence="4 5" key="1">
    <citation type="journal article" date="2012" name="Proc. Natl. Acad. Sci. U.S.A.">
        <title>Comparative genomics of Ceriporiopsis subvermispora and Phanerochaete chrysosporium provide insight into selective ligninolysis.</title>
        <authorList>
            <person name="Fernandez-Fueyo E."/>
            <person name="Ruiz-Duenas F.J."/>
            <person name="Ferreira P."/>
            <person name="Floudas D."/>
            <person name="Hibbett D.S."/>
            <person name="Canessa P."/>
            <person name="Larrondo L.F."/>
            <person name="James T.Y."/>
            <person name="Seelenfreund D."/>
            <person name="Lobos S."/>
            <person name="Polanco R."/>
            <person name="Tello M."/>
            <person name="Honda Y."/>
            <person name="Watanabe T."/>
            <person name="Watanabe T."/>
            <person name="Ryu J.S."/>
            <person name="Kubicek C.P."/>
            <person name="Schmoll M."/>
            <person name="Gaskell J."/>
            <person name="Hammel K.E."/>
            <person name="St John F.J."/>
            <person name="Vanden Wymelenberg A."/>
            <person name="Sabat G."/>
            <person name="Splinter BonDurant S."/>
            <person name="Syed K."/>
            <person name="Yadav J.S."/>
            <person name="Doddapaneni H."/>
            <person name="Subramanian V."/>
            <person name="Lavin J.L."/>
            <person name="Oguiza J.A."/>
            <person name="Perez G."/>
            <person name="Pisabarro A.G."/>
            <person name="Ramirez L."/>
            <person name="Santoyo F."/>
            <person name="Master E."/>
            <person name="Coutinho P.M."/>
            <person name="Henrissat B."/>
            <person name="Lombard V."/>
            <person name="Magnuson J.K."/>
            <person name="Kuees U."/>
            <person name="Hori C."/>
            <person name="Igarashi K."/>
            <person name="Samejima M."/>
            <person name="Held B.W."/>
            <person name="Barry K.W."/>
            <person name="LaButti K.M."/>
            <person name="Lapidus A."/>
            <person name="Lindquist E.A."/>
            <person name="Lucas S.M."/>
            <person name="Riley R."/>
            <person name="Salamov A.A."/>
            <person name="Hoffmeister D."/>
            <person name="Schwenk D."/>
            <person name="Hadar Y."/>
            <person name="Yarden O."/>
            <person name="de Vries R.P."/>
            <person name="Wiebenga A."/>
            <person name="Stenlid J."/>
            <person name="Eastwood D."/>
            <person name="Grigoriev I.V."/>
            <person name="Berka R.M."/>
            <person name="Blanchette R.A."/>
            <person name="Kersten P."/>
            <person name="Martinez A.T."/>
            <person name="Vicuna R."/>
            <person name="Cullen D."/>
        </authorList>
    </citation>
    <scope>NUCLEOTIDE SEQUENCE [LARGE SCALE GENOMIC DNA]</scope>
    <source>
        <strain evidence="4 5">B</strain>
    </source>
</reference>
<keyword evidence="2" id="KW-0732">Signal</keyword>
<feature type="domain" description="Endonuclease/exonuclease/phosphatase" evidence="3">
    <location>
        <begin position="328"/>
        <end position="605"/>
    </location>
</feature>
<evidence type="ECO:0000313" key="4">
    <source>
        <dbReference type="EMBL" id="EMD34092.1"/>
    </source>
</evidence>
<dbReference type="Pfam" id="PF03372">
    <property type="entry name" value="Exo_endo_phos"/>
    <property type="match status" value="1"/>
</dbReference>
<feature type="chain" id="PRO_5004024303" description="Endonuclease/exonuclease/phosphatase domain-containing protein" evidence="2">
    <location>
        <begin position="23"/>
        <end position="637"/>
    </location>
</feature>
<dbReference type="EMBL" id="KB445804">
    <property type="protein sequence ID" value="EMD34092.1"/>
    <property type="molecule type" value="Genomic_DNA"/>
</dbReference>
<feature type="signal peptide" evidence="2">
    <location>
        <begin position="1"/>
        <end position="22"/>
    </location>
</feature>
<evidence type="ECO:0000256" key="2">
    <source>
        <dbReference type="SAM" id="SignalP"/>
    </source>
</evidence>
<dbReference type="Proteomes" id="UP000016930">
    <property type="component" value="Unassembled WGS sequence"/>
</dbReference>
<gene>
    <name evidence="4" type="ORF">CERSUDRAFT_117599</name>
</gene>
<dbReference type="SUPFAM" id="SSF56219">
    <property type="entry name" value="DNase I-like"/>
    <property type="match status" value="1"/>
</dbReference>
<accession>M2R6W6</accession>
<dbReference type="HOGENOM" id="CLU_003608_0_0_1"/>
<name>M2R6W6_CERS8</name>
<evidence type="ECO:0000313" key="5">
    <source>
        <dbReference type="Proteomes" id="UP000016930"/>
    </source>
</evidence>
<dbReference type="InterPro" id="IPR036691">
    <property type="entry name" value="Endo/exonu/phosph_ase_sf"/>
</dbReference>
<dbReference type="GO" id="GO:0003824">
    <property type="term" value="F:catalytic activity"/>
    <property type="evidence" value="ECO:0007669"/>
    <property type="project" value="InterPro"/>
</dbReference>